<dbReference type="Gene3D" id="3.30.750.80">
    <property type="entry name" value="RNA methyltransferase domain (HRMD) like"/>
    <property type="match status" value="1"/>
</dbReference>
<evidence type="ECO:0000256" key="2">
    <source>
        <dbReference type="ARBA" id="ARBA00022679"/>
    </source>
</evidence>
<dbReference type="InterPro" id="IPR036974">
    <property type="entry name" value="PUA_sf"/>
</dbReference>
<gene>
    <name evidence="7" type="ORF">EDC39_10523</name>
</gene>
<dbReference type="CDD" id="cd11572">
    <property type="entry name" value="RlmI_M_like"/>
    <property type="match status" value="1"/>
</dbReference>
<dbReference type="SUPFAM" id="SSF53335">
    <property type="entry name" value="S-adenosyl-L-methionine-dependent methyltransferases"/>
    <property type="match status" value="1"/>
</dbReference>
<dbReference type="GO" id="GO:0003723">
    <property type="term" value="F:RNA binding"/>
    <property type="evidence" value="ECO:0007669"/>
    <property type="project" value="InterPro"/>
</dbReference>
<protein>
    <submittedName>
        <fullName evidence="7">SAM-dependent methyltransferase</fullName>
    </submittedName>
</protein>
<proteinExistence type="predicted"/>
<sequence>MAMKRLKVGAETARQLSTGHPWVIADRDTARWPKSLGMGQVVGLESPRGEFLATALAEPGARIVARCLDRQPANIDREWFRRRLRRAVELRRACIPSGRTEAMRLVNGEGDGLPGLTLDRYGDWLMLQFYTPAWQPHLDTLAAAIGQELRPRGLYLKFRPQQTRELAAKGGDGDLVRLVAGEPAPELLPVRENGLTFLVRLNEGLHTGLFLDQRDNRRRFQQASRDRAVLNLFCFTGAFSVAALAGGAASVTSVDASRSYLNWCRRHVEANGLPQQRSELVRGDCFQVLGRLAQQGRVFDLVFVDPPSFSTVGRGRFTTRRGTSELVAALLPVVRPGGIIFACSNHQKVDWAEYLKELRRGAAHSGRTLQVLGTWGQGPDFPFAVGFPEGRYLKCVQLRLEPED</sequence>
<comment type="caution">
    <text evidence="7">The sequence shown here is derived from an EMBL/GenBank/DDBJ whole genome shotgun (WGS) entry which is preliminary data.</text>
</comment>
<evidence type="ECO:0000313" key="7">
    <source>
        <dbReference type="EMBL" id="TYO98663.1"/>
    </source>
</evidence>
<dbReference type="Gene3D" id="2.30.130.10">
    <property type="entry name" value="PUA domain"/>
    <property type="match status" value="1"/>
</dbReference>
<dbReference type="InterPro" id="IPR029063">
    <property type="entry name" value="SAM-dependent_MTases_sf"/>
</dbReference>
<dbReference type="Pfam" id="PF17785">
    <property type="entry name" value="PUA_3"/>
    <property type="match status" value="1"/>
</dbReference>
<dbReference type="PANTHER" id="PTHR43042">
    <property type="entry name" value="SAM-DEPENDENT METHYLTRANSFERASE"/>
    <property type="match status" value="1"/>
</dbReference>
<evidence type="ECO:0000259" key="5">
    <source>
        <dbReference type="Pfam" id="PF10672"/>
    </source>
</evidence>
<keyword evidence="8" id="KW-1185">Reference proteome</keyword>
<dbReference type="InterPro" id="IPR019614">
    <property type="entry name" value="SAM-dep_methyl-trfase"/>
</dbReference>
<keyword evidence="1 7" id="KW-0489">Methyltransferase</keyword>
<keyword evidence="4" id="KW-1133">Transmembrane helix</keyword>
<dbReference type="OrthoDB" id="9805492at2"/>
<dbReference type="SUPFAM" id="SSF88697">
    <property type="entry name" value="PUA domain-like"/>
    <property type="match status" value="1"/>
</dbReference>
<evidence type="ECO:0000256" key="1">
    <source>
        <dbReference type="ARBA" id="ARBA00022603"/>
    </source>
</evidence>
<evidence type="ECO:0000256" key="3">
    <source>
        <dbReference type="ARBA" id="ARBA00022691"/>
    </source>
</evidence>
<organism evidence="7 8">
    <name type="scientific">Geothermobacter ehrlichii</name>
    <dbReference type="NCBI Taxonomy" id="213224"/>
    <lineage>
        <taxon>Bacteria</taxon>
        <taxon>Pseudomonadati</taxon>
        <taxon>Thermodesulfobacteriota</taxon>
        <taxon>Desulfuromonadia</taxon>
        <taxon>Desulfuromonadales</taxon>
        <taxon>Geothermobacteraceae</taxon>
        <taxon>Geothermobacter</taxon>
    </lineage>
</organism>
<keyword evidence="4" id="KW-0472">Membrane</keyword>
<evidence type="ECO:0000256" key="4">
    <source>
        <dbReference type="SAM" id="Phobius"/>
    </source>
</evidence>
<dbReference type="RefSeq" id="WP_148895604.1">
    <property type="nucleotide sequence ID" value="NZ_VNIB01000005.1"/>
</dbReference>
<dbReference type="AlphaFoldDB" id="A0A5D3WL21"/>
<dbReference type="PANTHER" id="PTHR43042:SF3">
    <property type="entry name" value="RIBOSOMAL RNA LARGE SUBUNIT METHYLTRANSFERASE YWBD-RELATED"/>
    <property type="match status" value="1"/>
</dbReference>
<accession>A0A5D3WL21</accession>
<dbReference type="InterPro" id="IPR041532">
    <property type="entry name" value="RlmI-like_PUA"/>
</dbReference>
<evidence type="ECO:0000313" key="8">
    <source>
        <dbReference type="Proteomes" id="UP000324159"/>
    </source>
</evidence>
<dbReference type="GO" id="GO:0008168">
    <property type="term" value="F:methyltransferase activity"/>
    <property type="evidence" value="ECO:0007669"/>
    <property type="project" value="UniProtKB-KW"/>
</dbReference>
<dbReference type="Gene3D" id="3.40.50.150">
    <property type="entry name" value="Vaccinia Virus protein VP39"/>
    <property type="match status" value="1"/>
</dbReference>
<dbReference type="EMBL" id="VNIB01000005">
    <property type="protein sequence ID" value="TYO98663.1"/>
    <property type="molecule type" value="Genomic_DNA"/>
</dbReference>
<feature type="transmembrane region" description="Helical" evidence="4">
    <location>
        <begin position="228"/>
        <end position="249"/>
    </location>
</feature>
<dbReference type="Pfam" id="PF10672">
    <property type="entry name" value="Methyltrans_SAM"/>
    <property type="match status" value="1"/>
</dbReference>
<name>A0A5D3WL21_9BACT</name>
<dbReference type="Proteomes" id="UP000324159">
    <property type="component" value="Unassembled WGS sequence"/>
</dbReference>
<keyword evidence="2 7" id="KW-0808">Transferase</keyword>
<keyword evidence="3" id="KW-0949">S-adenosyl-L-methionine</keyword>
<evidence type="ECO:0000259" key="6">
    <source>
        <dbReference type="Pfam" id="PF17785"/>
    </source>
</evidence>
<reference evidence="7 8" key="1">
    <citation type="submission" date="2019-07" db="EMBL/GenBank/DDBJ databases">
        <title>Genomic Encyclopedia of Type Strains, Phase IV (KMG-IV): sequencing the most valuable type-strain genomes for metagenomic binning, comparative biology and taxonomic classification.</title>
        <authorList>
            <person name="Goeker M."/>
        </authorList>
    </citation>
    <scope>NUCLEOTIDE SEQUENCE [LARGE SCALE GENOMIC DNA]</scope>
    <source>
        <strain evidence="7 8">SS015</strain>
    </source>
</reference>
<dbReference type="CDD" id="cd02440">
    <property type="entry name" value="AdoMet_MTases"/>
    <property type="match status" value="1"/>
</dbReference>
<dbReference type="InterPro" id="IPR015947">
    <property type="entry name" value="PUA-like_sf"/>
</dbReference>
<dbReference type="GO" id="GO:0032259">
    <property type="term" value="P:methylation"/>
    <property type="evidence" value="ECO:0007669"/>
    <property type="project" value="UniProtKB-KW"/>
</dbReference>
<feature type="domain" description="S-adenosylmethionine-dependent methyltransferase" evidence="5">
    <location>
        <begin position="178"/>
        <end position="363"/>
    </location>
</feature>
<keyword evidence="4" id="KW-0812">Transmembrane</keyword>
<feature type="domain" description="RlmI-like PUA" evidence="6">
    <location>
        <begin position="8"/>
        <end position="70"/>
    </location>
</feature>